<keyword evidence="1" id="KW-0812">Transmembrane</keyword>
<protein>
    <submittedName>
        <fullName evidence="2">Uncharacterized protein</fullName>
    </submittedName>
</protein>
<keyword evidence="1" id="KW-1133">Transmembrane helix</keyword>
<feature type="transmembrane region" description="Helical" evidence="1">
    <location>
        <begin position="14"/>
        <end position="32"/>
    </location>
</feature>
<keyword evidence="1" id="KW-0472">Membrane</keyword>
<proteinExistence type="predicted"/>
<reference evidence="2" key="1">
    <citation type="journal article" date="2020" name="Nature">
        <title>Giant virus diversity and host interactions through global metagenomics.</title>
        <authorList>
            <person name="Schulz F."/>
            <person name="Roux S."/>
            <person name="Paez-Espino D."/>
            <person name="Jungbluth S."/>
            <person name="Walsh D.A."/>
            <person name="Denef V.J."/>
            <person name="McMahon K.D."/>
            <person name="Konstantinidis K.T."/>
            <person name="Eloe-Fadrosh E.A."/>
            <person name="Kyrpides N.C."/>
            <person name="Woyke T."/>
        </authorList>
    </citation>
    <scope>NUCLEOTIDE SEQUENCE</scope>
    <source>
        <strain evidence="2">GVMAG-M-3300024510-1</strain>
    </source>
</reference>
<feature type="transmembrane region" description="Helical" evidence="1">
    <location>
        <begin position="44"/>
        <end position="64"/>
    </location>
</feature>
<dbReference type="AlphaFoldDB" id="A0A6C0IUV3"/>
<accession>A0A6C0IUV3</accession>
<evidence type="ECO:0000256" key="1">
    <source>
        <dbReference type="SAM" id="Phobius"/>
    </source>
</evidence>
<sequence>MEPNPEHRVVASKLIVDVMLLYLLYIMHNCPCRPEVWKCHLTNIYGALAVIVLVIISYNGTHILSY</sequence>
<name>A0A6C0IUV3_9ZZZZ</name>
<dbReference type="EMBL" id="MN740271">
    <property type="protein sequence ID" value="QHT97061.1"/>
    <property type="molecule type" value="Genomic_DNA"/>
</dbReference>
<organism evidence="2">
    <name type="scientific">viral metagenome</name>
    <dbReference type="NCBI Taxonomy" id="1070528"/>
    <lineage>
        <taxon>unclassified sequences</taxon>
        <taxon>metagenomes</taxon>
        <taxon>organismal metagenomes</taxon>
    </lineage>
</organism>
<evidence type="ECO:0000313" key="2">
    <source>
        <dbReference type="EMBL" id="QHT97061.1"/>
    </source>
</evidence>